<dbReference type="SMART" id="SM00220">
    <property type="entry name" value="S_TKc"/>
    <property type="match status" value="1"/>
</dbReference>
<dbReference type="PROSITE" id="PS50011">
    <property type="entry name" value="PROTEIN_KINASE_DOM"/>
    <property type="match status" value="1"/>
</dbReference>
<sequence>MTTLKEKLEEVEAAKELLGDAYEVTRQRVIDSFVSSTALKRSYNQADLVDNSSLICNGLLQKFEVIPTQVNDLYSLINAPLLRKLPVTRDEETLHAELSEFVCTKEEERRSTIAVNISSALFSTIDRQFSGNKSESMLHYPLDSMIRVPLETFCRFLGEEKANTGDLSAAMKQLTTLTNQFDVSNSLDRINVICTVVNIARIVLTLIEKRVLEADLPYFENMESRIRFLQSMYQHAKGYPGLVQIVKVPVFTKGVYKVLMKTRGASCQLKTENELREMAKCMLAGLVRLHDGNFVHRDIRLPNILHIPGSSEGTRYVLIDFEHGGRNKQKPGGLMKNWDGNTLTSAGYYTYLSDMYQLGKLIESYGNLITDNGNDFVNQLKSKNMAAMEALKHPWIDNT</sequence>
<gene>
    <name evidence="2" type="ORF">C2G38_2189559</name>
</gene>
<reference evidence="2 3" key="1">
    <citation type="submission" date="2018-06" db="EMBL/GenBank/DDBJ databases">
        <title>Comparative genomics reveals the genomic features of Rhizophagus irregularis, R. cerebriforme, R. diaphanum and Gigaspora rosea, and their symbiotic lifestyle signature.</title>
        <authorList>
            <person name="Morin E."/>
            <person name="San Clemente H."/>
            <person name="Chen E.C.H."/>
            <person name="De La Providencia I."/>
            <person name="Hainaut M."/>
            <person name="Kuo A."/>
            <person name="Kohler A."/>
            <person name="Murat C."/>
            <person name="Tang N."/>
            <person name="Roy S."/>
            <person name="Loubradou J."/>
            <person name="Henrissat B."/>
            <person name="Grigoriev I.V."/>
            <person name="Corradi N."/>
            <person name="Roux C."/>
            <person name="Martin F.M."/>
        </authorList>
    </citation>
    <scope>NUCLEOTIDE SEQUENCE [LARGE SCALE GENOMIC DNA]</scope>
    <source>
        <strain evidence="2 3">DAOM 194757</strain>
    </source>
</reference>
<dbReference type="AlphaFoldDB" id="A0A397V4P1"/>
<evidence type="ECO:0000259" key="1">
    <source>
        <dbReference type="PROSITE" id="PS50011"/>
    </source>
</evidence>
<keyword evidence="3" id="KW-1185">Reference proteome</keyword>
<dbReference type="InterPro" id="IPR011009">
    <property type="entry name" value="Kinase-like_dom_sf"/>
</dbReference>
<dbReference type="SUPFAM" id="SSF56112">
    <property type="entry name" value="Protein kinase-like (PK-like)"/>
    <property type="match status" value="1"/>
</dbReference>
<dbReference type="GO" id="GO:0005524">
    <property type="term" value="F:ATP binding"/>
    <property type="evidence" value="ECO:0007669"/>
    <property type="project" value="InterPro"/>
</dbReference>
<dbReference type="GO" id="GO:0004672">
    <property type="term" value="F:protein kinase activity"/>
    <property type="evidence" value="ECO:0007669"/>
    <property type="project" value="InterPro"/>
</dbReference>
<accession>A0A397V4P1</accession>
<dbReference type="Gene3D" id="1.10.510.10">
    <property type="entry name" value="Transferase(Phosphotransferase) domain 1"/>
    <property type="match status" value="1"/>
</dbReference>
<dbReference type="EMBL" id="QKWP01000665">
    <property type="protein sequence ID" value="RIB16588.1"/>
    <property type="molecule type" value="Genomic_DNA"/>
</dbReference>
<dbReference type="Proteomes" id="UP000266673">
    <property type="component" value="Unassembled WGS sequence"/>
</dbReference>
<protein>
    <recommendedName>
        <fullName evidence="1">Protein kinase domain-containing protein</fullName>
    </recommendedName>
</protein>
<evidence type="ECO:0000313" key="2">
    <source>
        <dbReference type="EMBL" id="RIB16588.1"/>
    </source>
</evidence>
<dbReference type="OrthoDB" id="2436248at2759"/>
<feature type="domain" description="Protein kinase" evidence="1">
    <location>
        <begin position="122"/>
        <end position="399"/>
    </location>
</feature>
<organism evidence="2 3">
    <name type="scientific">Gigaspora rosea</name>
    <dbReference type="NCBI Taxonomy" id="44941"/>
    <lineage>
        <taxon>Eukaryota</taxon>
        <taxon>Fungi</taxon>
        <taxon>Fungi incertae sedis</taxon>
        <taxon>Mucoromycota</taxon>
        <taxon>Glomeromycotina</taxon>
        <taxon>Glomeromycetes</taxon>
        <taxon>Diversisporales</taxon>
        <taxon>Gigasporaceae</taxon>
        <taxon>Gigaspora</taxon>
    </lineage>
</organism>
<evidence type="ECO:0000313" key="3">
    <source>
        <dbReference type="Proteomes" id="UP000266673"/>
    </source>
</evidence>
<name>A0A397V4P1_9GLOM</name>
<comment type="caution">
    <text evidence="2">The sequence shown here is derived from an EMBL/GenBank/DDBJ whole genome shotgun (WGS) entry which is preliminary data.</text>
</comment>
<proteinExistence type="predicted"/>
<dbReference type="InterPro" id="IPR000719">
    <property type="entry name" value="Prot_kinase_dom"/>
</dbReference>